<keyword evidence="4 11" id="KW-0732">Signal</keyword>
<dbReference type="PIRSF" id="PIRSF000137">
    <property type="entry name" value="Alcohol_oxidase"/>
    <property type="match status" value="1"/>
</dbReference>
<feature type="active site" description="Proton donor" evidence="8">
    <location>
        <position position="571"/>
    </location>
</feature>
<dbReference type="InterPro" id="IPR007867">
    <property type="entry name" value="GMC_OxRtase_C"/>
</dbReference>
<evidence type="ECO:0000256" key="2">
    <source>
        <dbReference type="ARBA" id="ARBA00010790"/>
    </source>
</evidence>
<evidence type="ECO:0000313" key="13">
    <source>
        <dbReference type="EMBL" id="KZP19971.1"/>
    </source>
</evidence>
<dbReference type="Proteomes" id="UP000076532">
    <property type="component" value="Unassembled WGS sequence"/>
</dbReference>
<feature type="active site" description="Proton acceptor" evidence="8">
    <location>
        <position position="614"/>
    </location>
</feature>
<evidence type="ECO:0000256" key="4">
    <source>
        <dbReference type="ARBA" id="ARBA00022729"/>
    </source>
</evidence>
<accession>A0A166ILX7</accession>
<gene>
    <name evidence="13" type="ORF">FIBSPDRAFT_827519</name>
</gene>
<evidence type="ECO:0000256" key="5">
    <source>
        <dbReference type="ARBA" id="ARBA00022827"/>
    </source>
</evidence>
<dbReference type="Gene3D" id="3.30.560.10">
    <property type="entry name" value="Glucose Oxidase, domain 3"/>
    <property type="match status" value="1"/>
</dbReference>
<keyword evidence="5 9" id="KW-0274">FAD</keyword>
<dbReference type="GO" id="GO:0016614">
    <property type="term" value="F:oxidoreductase activity, acting on CH-OH group of donors"/>
    <property type="evidence" value="ECO:0007669"/>
    <property type="project" value="InterPro"/>
</dbReference>
<dbReference type="SUPFAM" id="SSF51905">
    <property type="entry name" value="FAD/NAD(P)-binding domain"/>
    <property type="match status" value="1"/>
</dbReference>
<dbReference type="InterPro" id="IPR036188">
    <property type="entry name" value="FAD/NAD-bd_sf"/>
</dbReference>
<dbReference type="PANTHER" id="PTHR11552">
    <property type="entry name" value="GLUCOSE-METHANOL-CHOLINE GMC OXIDOREDUCTASE"/>
    <property type="match status" value="1"/>
</dbReference>
<dbReference type="Pfam" id="PF00732">
    <property type="entry name" value="GMC_oxred_N"/>
    <property type="match status" value="2"/>
</dbReference>
<evidence type="ECO:0000313" key="14">
    <source>
        <dbReference type="Proteomes" id="UP000076532"/>
    </source>
</evidence>
<dbReference type="PROSITE" id="PS00623">
    <property type="entry name" value="GMC_OXRED_1"/>
    <property type="match status" value="1"/>
</dbReference>
<dbReference type="InterPro" id="IPR012132">
    <property type="entry name" value="GMC_OxRdtase"/>
</dbReference>
<keyword evidence="14" id="KW-1185">Reference proteome</keyword>
<dbReference type="Pfam" id="PF05199">
    <property type="entry name" value="GMC_oxred_C"/>
    <property type="match status" value="1"/>
</dbReference>
<evidence type="ECO:0000256" key="10">
    <source>
        <dbReference type="RuleBase" id="RU003968"/>
    </source>
</evidence>
<keyword evidence="7" id="KW-0325">Glycoprotein</keyword>
<evidence type="ECO:0000256" key="6">
    <source>
        <dbReference type="ARBA" id="ARBA00023002"/>
    </source>
</evidence>
<comment type="similarity">
    <text evidence="2 10">Belongs to the GMC oxidoreductase family.</text>
</comment>
<dbReference type="PANTHER" id="PTHR11552:SF201">
    <property type="entry name" value="GLUCOSE-METHANOL-CHOLINE OXIDOREDUCTASE N-TERMINAL DOMAIN-CONTAINING PROTEIN"/>
    <property type="match status" value="1"/>
</dbReference>
<feature type="chain" id="PRO_5007875319" evidence="11">
    <location>
        <begin position="19"/>
        <end position="634"/>
    </location>
</feature>
<keyword evidence="6" id="KW-0560">Oxidoreductase</keyword>
<sequence>MLTKILLALLSSSIAVRGLTITSDPASVAGETYTHVIVGGGTAGLTVASRLAEDPRFHILVIETGPDEQNNTIINDPDQVTAAATTFSYFFATTPQDVNGKSLIIPQGRVLGGSSSINGMQWTRGTTGQYNTFEQLGSAGWNAQSLFKYMKKSEHFNVPNAYQTSLGATSAPAVHGTSGPVSVSYPQPYLGTVSFGSYISSLLKFFKTTHLSQIPDACTGSPHGAVRFFYSLIPGASKDDSGGNRRCSSAVAYVYPYANGAHAGQKSSLTVLVGALATGVVWGNASQGLQVASGVSYAAAPASPAPPANTTLGTIYQVKASKEVIVCAGALGSPHFLELSGIGDPKVLAAASVPVKVSLPQVGTNLQDQPLITNIYTINPANPPAWTNVTNEVTEGAVGFLSLADVLGAQNAHTAGQQLLATVRQRAQAIVQKGGHTSVAGLSKQLQAQAESMLDPNNPAPVTEMSFATDAGGQSAALQVWNLLPQSRGTVHISSNNPAALSSVNPMYLTEPFDIFLSANATKAARGVMNTPPVSQLLLNETSPGYVVVPANATDAQWQAFIKTDVTPTIHPVGSVAMGAKDEGGCVDSNLVVYGTKNVRVADSSVIPIEISAHLSGTVYGIAEKVADIIKASS</sequence>
<evidence type="ECO:0000256" key="8">
    <source>
        <dbReference type="PIRSR" id="PIRSR000137-1"/>
    </source>
</evidence>
<dbReference type="InterPro" id="IPR027424">
    <property type="entry name" value="Glucose_Oxidase_domain_2"/>
</dbReference>
<evidence type="ECO:0000256" key="7">
    <source>
        <dbReference type="ARBA" id="ARBA00023180"/>
    </source>
</evidence>
<proteinExistence type="inferred from homology"/>
<evidence type="ECO:0000259" key="12">
    <source>
        <dbReference type="PROSITE" id="PS00623"/>
    </source>
</evidence>
<comment type="cofactor">
    <cofactor evidence="1 9">
        <name>FAD</name>
        <dbReference type="ChEBI" id="CHEBI:57692"/>
    </cofactor>
</comment>
<feature type="domain" description="Glucose-methanol-choline oxidoreductase N-terminal" evidence="12">
    <location>
        <begin position="108"/>
        <end position="131"/>
    </location>
</feature>
<protein>
    <submittedName>
        <fullName evidence="13">GMC oxidoreductase</fullName>
    </submittedName>
</protein>
<dbReference type="STRING" id="436010.A0A166ILX7"/>
<dbReference type="SUPFAM" id="SSF54373">
    <property type="entry name" value="FAD-linked reductases, C-terminal domain"/>
    <property type="match status" value="1"/>
</dbReference>
<dbReference type="Gene3D" id="4.10.450.10">
    <property type="entry name" value="Glucose Oxidase, domain 2"/>
    <property type="match status" value="1"/>
</dbReference>
<dbReference type="OrthoDB" id="269227at2759"/>
<dbReference type="EMBL" id="KV417559">
    <property type="protein sequence ID" value="KZP19971.1"/>
    <property type="molecule type" value="Genomic_DNA"/>
</dbReference>
<feature type="signal peptide" evidence="11">
    <location>
        <begin position="1"/>
        <end position="18"/>
    </location>
</feature>
<dbReference type="GO" id="GO:0050660">
    <property type="term" value="F:flavin adenine dinucleotide binding"/>
    <property type="evidence" value="ECO:0007669"/>
    <property type="project" value="InterPro"/>
</dbReference>
<evidence type="ECO:0000256" key="9">
    <source>
        <dbReference type="PIRSR" id="PIRSR000137-2"/>
    </source>
</evidence>
<organism evidence="13 14">
    <name type="scientific">Athelia psychrophila</name>
    <dbReference type="NCBI Taxonomy" id="1759441"/>
    <lineage>
        <taxon>Eukaryota</taxon>
        <taxon>Fungi</taxon>
        <taxon>Dikarya</taxon>
        <taxon>Basidiomycota</taxon>
        <taxon>Agaricomycotina</taxon>
        <taxon>Agaricomycetes</taxon>
        <taxon>Agaricomycetidae</taxon>
        <taxon>Atheliales</taxon>
        <taxon>Atheliaceae</taxon>
        <taxon>Athelia</taxon>
    </lineage>
</organism>
<dbReference type="Gene3D" id="3.50.50.60">
    <property type="entry name" value="FAD/NAD(P)-binding domain"/>
    <property type="match status" value="1"/>
</dbReference>
<evidence type="ECO:0000256" key="11">
    <source>
        <dbReference type="SAM" id="SignalP"/>
    </source>
</evidence>
<dbReference type="AlphaFoldDB" id="A0A166ILX7"/>
<reference evidence="13 14" key="1">
    <citation type="journal article" date="2016" name="Mol. Biol. Evol.">
        <title>Comparative Genomics of Early-Diverging Mushroom-Forming Fungi Provides Insights into the Origins of Lignocellulose Decay Capabilities.</title>
        <authorList>
            <person name="Nagy L.G."/>
            <person name="Riley R."/>
            <person name="Tritt A."/>
            <person name="Adam C."/>
            <person name="Daum C."/>
            <person name="Floudas D."/>
            <person name="Sun H."/>
            <person name="Yadav J.S."/>
            <person name="Pangilinan J."/>
            <person name="Larsson K.H."/>
            <person name="Matsuura K."/>
            <person name="Barry K."/>
            <person name="Labutti K."/>
            <person name="Kuo R."/>
            <person name="Ohm R.A."/>
            <person name="Bhattacharya S.S."/>
            <person name="Shirouzu T."/>
            <person name="Yoshinaga Y."/>
            <person name="Martin F.M."/>
            <person name="Grigoriev I.V."/>
            <person name="Hibbett D.S."/>
        </authorList>
    </citation>
    <scope>NUCLEOTIDE SEQUENCE [LARGE SCALE GENOMIC DNA]</scope>
    <source>
        <strain evidence="13 14">CBS 109695</strain>
    </source>
</reference>
<keyword evidence="3 10" id="KW-0285">Flavoprotein</keyword>
<feature type="binding site" evidence="9">
    <location>
        <position position="110"/>
    </location>
    <ligand>
        <name>FAD</name>
        <dbReference type="ChEBI" id="CHEBI:57692"/>
    </ligand>
</feature>
<evidence type="ECO:0000256" key="3">
    <source>
        <dbReference type="ARBA" id="ARBA00022630"/>
    </source>
</evidence>
<dbReference type="InterPro" id="IPR000172">
    <property type="entry name" value="GMC_OxRdtase_N"/>
</dbReference>
<evidence type="ECO:0000256" key="1">
    <source>
        <dbReference type="ARBA" id="ARBA00001974"/>
    </source>
</evidence>
<name>A0A166ILX7_9AGAM</name>